<evidence type="ECO:0000256" key="1">
    <source>
        <dbReference type="SAM" id="MobiDB-lite"/>
    </source>
</evidence>
<feature type="domain" description="HTH marR-type" evidence="2">
    <location>
        <begin position="92"/>
        <end position="227"/>
    </location>
</feature>
<feature type="region of interest" description="Disordered" evidence="1">
    <location>
        <begin position="1"/>
        <end position="90"/>
    </location>
</feature>
<dbReference type="Gene3D" id="1.10.10.10">
    <property type="entry name" value="Winged helix-like DNA-binding domain superfamily/Winged helix DNA-binding domain"/>
    <property type="match status" value="1"/>
</dbReference>
<feature type="compositionally biased region" description="Basic and acidic residues" evidence="1">
    <location>
        <begin position="48"/>
        <end position="58"/>
    </location>
</feature>
<evidence type="ECO:0000313" key="3">
    <source>
        <dbReference type="EMBL" id="GAA3624276.1"/>
    </source>
</evidence>
<keyword evidence="4" id="KW-1185">Reference proteome</keyword>
<dbReference type="SMART" id="SM00347">
    <property type="entry name" value="HTH_MARR"/>
    <property type="match status" value="1"/>
</dbReference>
<sequence length="241" mass="27023">MGGGRRTGAERRCPARDLNGRRRRGAAMMESMDGQTGEQWWDLAYQQRQEEQREERQQRLARQMAAQLAEPKPPPAPEPGPEPEPEPDPLAAQDLTFLLGAAYQSIQTEFRTELDSAGYADVRPLHSLVFQVLQTRGGCTSGDLADDLGLTRQATLQTVKDLEKRGYLRQAPHPEGGRRVLYVLTEKAQQHLRAAGYVLGRIENRLVDKIGDQSLTVLRTRLAQLVRAQVGDDVPPLRPLW</sequence>
<dbReference type="InterPro" id="IPR039422">
    <property type="entry name" value="MarR/SlyA-like"/>
</dbReference>
<evidence type="ECO:0000259" key="2">
    <source>
        <dbReference type="PROSITE" id="PS50995"/>
    </source>
</evidence>
<dbReference type="InterPro" id="IPR036388">
    <property type="entry name" value="WH-like_DNA-bd_sf"/>
</dbReference>
<dbReference type="Proteomes" id="UP001501074">
    <property type="component" value="Unassembled WGS sequence"/>
</dbReference>
<feature type="compositionally biased region" description="Basic and acidic residues" evidence="1">
    <location>
        <begin position="7"/>
        <end position="20"/>
    </location>
</feature>
<name>A0ABP7A3N4_9ACTN</name>
<dbReference type="PROSITE" id="PS50995">
    <property type="entry name" value="HTH_MARR_2"/>
    <property type="match status" value="1"/>
</dbReference>
<dbReference type="Pfam" id="PF12802">
    <property type="entry name" value="MarR_2"/>
    <property type="match status" value="1"/>
</dbReference>
<dbReference type="PANTHER" id="PTHR33164:SF43">
    <property type="entry name" value="HTH-TYPE TRANSCRIPTIONAL REPRESSOR YETL"/>
    <property type="match status" value="1"/>
</dbReference>
<dbReference type="EMBL" id="BAAAZO010000009">
    <property type="protein sequence ID" value="GAA3624276.1"/>
    <property type="molecule type" value="Genomic_DNA"/>
</dbReference>
<reference evidence="4" key="1">
    <citation type="journal article" date="2019" name="Int. J. Syst. Evol. Microbiol.">
        <title>The Global Catalogue of Microorganisms (GCM) 10K type strain sequencing project: providing services to taxonomists for standard genome sequencing and annotation.</title>
        <authorList>
            <consortium name="The Broad Institute Genomics Platform"/>
            <consortium name="The Broad Institute Genome Sequencing Center for Infectious Disease"/>
            <person name="Wu L."/>
            <person name="Ma J."/>
        </authorList>
    </citation>
    <scope>NUCLEOTIDE SEQUENCE [LARGE SCALE GENOMIC DNA]</scope>
    <source>
        <strain evidence="4">JCM 16902</strain>
    </source>
</reference>
<proteinExistence type="predicted"/>
<comment type="caution">
    <text evidence="3">The sequence shown here is derived from an EMBL/GenBank/DDBJ whole genome shotgun (WGS) entry which is preliminary data.</text>
</comment>
<protein>
    <recommendedName>
        <fullName evidence="2">HTH marR-type domain-containing protein</fullName>
    </recommendedName>
</protein>
<dbReference type="InterPro" id="IPR036390">
    <property type="entry name" value="WH_DNA-bd_sf"/>
</dbReference>
<feature type="compositionally biased region" description="Low complexity" evidence="1">
    <location>
        <begin position="60"/>
        <end position="70"/>
    </location>
</feature>
<dbReference type="PANTHER" id="PTHR33164">
    <property type="entry name" value="TRANSCRIPTIONAL REGULATOR, MARR FAMILY"/>
    <property type="match status" value="1"/>
</dbReference>
<gene>
    <name evidence="3" type="ORF">GCM10022223_46660</name>
</gene>
<evidence type="ECO:0000313" key="4">
    <source>
        <dbReference type="Proteomes" id="UP001501074"/>
    </source>
</evidence>
<accession>A0ABP7A3N4</accession>
<dbReference type="SUPFAM" id="SSF46785">
    <property type="entry name" value="Winged helix' DNA-binding domain"/>
    <property type="match status" value="1"/>
</dbReference>
<dbReference type="InterPro" id="IPR000835">
    <property type="entry name" value="HTH_MarR-typ"/>
</dbReference>
<organism evidence="3 4">
    <name type="scientific">Kineosporia mesophila</name>
    <dbReference type="NCBI Taxonomy" id="566012"/>
    <lineage>
        <taxon>Bacteria</taxon>
        <taxon>Bacillati</taxon>
        <taxon>Actinomycetota</taxon>
        <taxon>Actinomycetes</taxon>
        <taxon>Kineosporiales</taxon>
        <taxon>Kineosporiaceae</taxon>
        <taxon>Kineosporia</taxon>
    </lineage>
</organism>
<feature type="compositionally biased region" description="Pro residues" evidence="1">
    <location>
        <begin position="71"/>
        <end position="80"/>
    </location>
</feature>